<dbReference type="AlphaFoldDB" id="A0A087M5Y0"/>
<evidence type="ECO:0000313" key="4">
    <source>
        <dbReference type="Proteomes" id="UP000028981"/>
    </source>
</evidence>
<dbReference type="STRING" id="46914.JP75_04830"/>
<sequence>MISSFLRDRSGNMAVLFATAFSLSGVIGAIAVDAAALYHERRVIQSTVDLAAISAARNPERAEEIAAEVLTEAGFADQAGLVVTVGRFDADATRAPEDRFVPNGIPANAVKVQFERPGTLHFAASFTQSPMVGATGLATVTPEVSFSLGSRLASLNGGIANALLGTLLGTTVSLSVADYNGLAAVRVDALSFLNALALEMGLEAGSYDDLLATEAHAGDIAAALASLVTGAQKTALTTLANAGNGNSVPLGKLFDLGRYGSLALDSAGAVLNARLSALEILSAAAALADGDKQIWLSLGGNLPGIAALSVELSIGEPPQGGGWFAIGPVDTVVRTAQVRLRIDAQFLGGLVLQGAVIRLPLWLDLAHAEARVAGATCPDRDHPNGTADIAVLPGALELAVGKVTNAQMRDFGAALPVTPVRILDALLLQISASAHVEVAQTTPVLLEFSSSDIGTARLKTAKTTTLVSSLGQSLLGDLKLEISVLGLGLSPLNVIANALKTAITPIVAPLDSIVNTLLTTLGLGIGEADVRVYGVRCLNPVLVG</sequence>
<feature type="domain" description="DUF2134" evidence="1">
    <location>
        <begin position="59"/>
        <end position="138"/>
    </location>
</feature>
<dbReference type="EMBL" id="JQGC01000003">
    <property type="protein sequence ID" value="KFL32283.1"/>
    <property type="molecule type" value="Genomic_DNA"/>
</dbReference>
<evidence type="ECO:0000259" key="1">
    <source>
        <dbReference type="Pfam" id="PF09977"/>
    </source>
</evidence>
<dbReference type="InterPro" id="IPR018705">
    <property type="entry name" value="DUF2134_membrane"/>
</dbReference>
<dbReference type="Pfam" id="PF13400">
    <property type="entry name" value="Tad"/>
    <property type="match status" value="1"/>
</dbReference>
<keyword evidence="4" id="KW-1185">Reference proteome</keyword>
<proteinExistence type="predicted"/>
<dbReference type="RefSeq" id="WP_035079871.1">
    <property type="nucleotide sequence ID" value="NZ_JQGC01000003.1"/>
</dbReference>
<name>A0A087M5Y0_9HYPH</name>
<feature type="domain" description="Putative Flp pilus-assembly TadG-like N-terminal" evidence="2">
    <location>
        <begin position="11"/>
        <end position="57"/>
    </location>
</feature>
<dbReference type="OrthoDB" id="7630116at2"/>
<comment type="caution">
    <text evidence="3">The sequence shown here is derived from an EMBL/GenBank/DDBJ whole genome shotgun (WGS) entry which is preliminary data.</text>
</comment>
<reference evidence="3 4" key="1">
    <citation type="submission" date="2014-08" db="EMBL/GenBank/DDBJ databases">
        <authorList>
            <person name="Hassan Y.I."/>
            <person name="Lepp D."/>
            <person name="Zhou T."/>
        </authorList>
    </citation>
    <scope>NUCLEOTIDE SEQUENCE [LARGE SCALE GENOMIC DNA]</scope>
    <source>
        <strain evidence="3 4">IFO13584</strain>
    </source>
</reference>
<evidence type="ECO:0000259" key="2">
    <source>
        <dbReference type="Pfam" id="PF13400"/>
    </source>
</evidence>
<gene>
    <name evidence="3" type="ORF">JP75_04830</name>
</gene>
<accession>A0A087M5Y0</accession>
<protein>
    <submittedName>
        <fullName evidence="3">Uncharacterized protein</fullName>
    </submittedName>
</protein>
<organism evidence="3 4">
    <name type="scientific">Devosia riboflavina</name>
    <dbReference type="NCBI Taxonomy" id="46914"/>
    <lineage>
        <taxon>Bacteria</taxon>
        <taxon>Pseudomonadati</taxon>
        <taxon>Pseudomonadota</taxon>
        <taxon>Alphaproteobacteria</taxon>
        <taxon>Hyphomicrobiales</taxon>
        <taxon>Devosiaceae</taxon>
        <taxon>Devosia</taxon>
    </lineage>
</organism>
<evidence type="ECO:0000313" key="3">
    <source>
        <dbReference type="EMBL" id="KFL32283.1"/>
    </source>
</evidence>
<dbReference type="Proteomes" id="UP000028981">
    <property type="component" value="Unassembled WGS sequence"/>
</dbReference>
<dbReference type="InterPro" id="IPR028087">
    <property type="entry name" value="Tad_N"/>
</dbReference>
<dbReference type="Pfam" id="PF09977">
    <property type="entry name" value="Tad_C"/>
    <property type="match status" value="1"/>
</dbReference>